<dbReference type="InterPro" id="IPR013700">
    <property type="entry name" value="AflR"/>
</dbReference>
<gene>
    <name evidence="8" type="ORF">K432DRAFT_379678</name>
</gene>
<feature type="domain" description="Zn(2)-C6 fungal-type" evidence="7">
    <location>
        <begin position="22"/>
        <end position="52"/>
    </location>
</feature>
<dbReference type="GO" id="GO:0000981">
    <property type="term" value="F:DNA-binding transcription factor activity, RNA polymerase II-specific"/>
    <property type="evidence" value="ECO:0007669"/>
    <property type="project" value="InterPro"/>
</dbReference>
<reference evidence="8 9" key="1">
    <citation type="journal article" date="2016" name="Nat. Commun.">
        <title>Ectomycorrhizal ecology is imprinted in the genome of the dominant symbiotic fungus Cenococcum geophilum.</title>
        <authorList>
            <consortium name="DOE Joint Genome Institute"/>
            <person name="Peter M."/>
            <person name="Kohler A."/>
            <person name="Ohm R.A."/>
            <person name="Kuo A."/>
            <person name="Krutzmann J."/>
            <person name="Morin E."/>
            <person name="Arend M."/>
            <person name="Barry K.W."/>
            <person name="Binder M."/>
            <person name="Choi C."/>
            <person name="Clum A."/>
            <person name="Copeland A."/>
            <person name="Grisel N."/>
            <person name="Haridas S."/>
            <person name="Kipfer T."/>
            <person name="LaButti K."/>
            <person name="Lindquist E."/>
            <person name="Lipzen A."/>
            <person name="Maire R."/>
            <person name="Meier B."/>
            <person name="Mihaltcheva S."/>
            <person name="Molinier V."/>
            <person name="Murat C."/>
            <person name="Poggeler S."/>
            <person name="Quandt C.A."/>
            <person name="Sperisen C."/>
            <person name="Tritt A."/>
            <person name="Tisserant E."/>
            <person name="Crous P.W."/>
            <person name="Henrissat B."/>
            <person name="Nehls U."/>
            <person name="Egli S."/>
            <person name="Spatafora J.W."/>
            <person name="Grigoriev I.V."/>
            <person name="Martin F.M."/>
        </authorList>
    </citation>
    <scope>NUCLEOTIDE SEQUENCE [LARGE SCALE GENOMIC DNA]</scope>
    <source>
        <strain evidence="8 9">CBS 459.81</strain>
    </source>
</reference>
<name>A0A8E2JHY7_9PEZI</name>
<feature type="region of interest" description="Disordered" evidence="6">
    <location>
        <begin position="57"/>
        <end position="112"/>
    </location>
</feature>
<feature type="compositionally biased region" description="Low complexity" evidence="6">
    <location>
        <begin position="93"/>
        <end position="104"/>
    </location>
</feature>
<dbReference type="EMBL" id="KV744865">
    <property type="protein sequence ID" value="OCK83279.1"/>
    <property type="molecule type" value="Genomic_DNA"/>
</dbReference>
<dbReference type="GO" id="GO:0008270">
    <property type="term" value="F:zinc ion binding"/>
    <property type="evidence" value="ECO:0007669"/>
    <property type="project" value="InterPro"/>
</dbReference>
<dbReference type="CDD" id="cd00067">
    <property type="entry name" value="GAL4"/>
    <property type="match status" value="1"/>
</dbReference>
<evidence type="ECO:0000256" key="4">
    <source>
        <dbReference type="ARBA" id="ARBA00023163"/>
    </source>
</evidence>
<dbReference type="SMART" id="SM00066">
    <property type="entry name" value="GAL4"/>
    <property type="match status" value="1"/>
</dbReference>
<evidence type="ECO:0000256" key="3">
    <source>
        <dbReference type="ARBA" id="ARBA00023125"/>
    </source>
</evidence>
<dbReference type="PROSITE" id="PS50048">
    <property type="entry name" value="ZN2_CY6_FUNGAL_2"/>
    <property type="match status" value="1"/>
</dbReference>
<dbReference type="PANTHER" id="PTHR31069:SF32">
    <property type="entry name" value="ARGININE METABOLISM REGULATION PROTEIN II"/>
    <property type="match status" value="1"/>
</dbReference>
<feature type="region of interest" description="Disordered" evidence="6">
    <location>
        <begin position="126"/>
        <end position="146"/>
    </location>
</feature>
<keyword evidence="2" id="KW-0805">Transcription regulation</keyword>
<keyword evidence="3" id="KW-0238">DNA-binding</keyword>
<evidence type="ECO:0000256" key="6">
    <source>
        <dbReference type="SAM" id="MobiDB-lite"/>
    </source>
</evidence>
<dbReference type="PROSITE" id="PS00463">
    <property type="entry name" value="ZN2_CY6_FUNGAL_1"/>
    <property type="match status" value="1"/>
</dbReference>
<evidence type="ECO:0000256" key="5">
    <source>
        <dbReference type="ARBA" id="ARBA00023242"/>
    </source>
</evidence>
<dbReference type="InterPro" id="IPR050675">
    <property type="entry name" value="OAF3"/>
</dbReference>
<protein>
    <recommendedName>
        <fullName evidence="7">Zn(2)-C6 fungal-type domain-containing protein</fullName>
    </recommendedName>
</protein>
<dbReference type="GO" id="GO:0005634">
    <property type="term" value="C:nucleus"/>
    <property type="evidence" value="ECO:0007669"/>
    <property type="project" value="InterPro"/>
</dbReference>
<dbReference type="Pfam" id="PF00172">
    <property type="entry name" value="Zn_clus"/>
    <property type="match status" value="1"/>
</dbReference>
<keyword evidence="4" id="KW-0804">Transcription</keyword>
<dbReference type="Pfam" id="PF08493">
    <property type="entry name" value="AflR"/>
    <property type="match status" value="1"/>
</dbReference>
<evidence type="ECO:0000313" key="8">
    <source>
        <dbReference type="EMBL" id="OCK83279.1"/>
    </source>
</evidence>
<evidence type="ECO:0000256" key="2">
    <source>
        <dbReference type="ARBA" id="ARBA00023015"/>
    </source>
</evidence>
<accession>A0A8E2JHY7</accession>
<proteinExistence type="predicted"/>
<organism evidence="8 9">
    <name type="scientific">Lepidopterella palustris CBS 459.81</name>
    <dbReference type="NCBI Taxonomy" id="1314670"/>
    <lineage>
        <taxon>Eukaryota</taxon>
        <taxon>Fungi</taxon>
        <taxon>Dikarya</taxon>
        <taxon>Ascomycota</taxon>
        <taxon>Pezizomycotina</taxon>
        <taxon>Dothideomycetes</taxon>
        <taxon>Pleosporomycetidae</taxon>
        <taxon>Mytilinidiales</taxon>
        <taxon>Argynnaceae</taxon>
        <taxon>Lepidopterella</taxon>
    </lineage>
</organism>
<evidence type="ECO:0000259" key="7">
    <source>
        <dbReference type="PROSITE" id="PS50048"/>
    </source>
</evidence>
<dbReference type="InterPro" id="IPR001138">
    <property type="entry name" value="Zn2Cys6_DnaBD"/>
</dbReference>
<evidence type="ECO:0000313" key="9">
    <source>
        <dbReference type="Proteomes" id="UP000250266"/>
    </source>
</evidence>
<dbReference type="AlphaFoldDB" id="A0A8E2JHY7"/>
<dbReference type="GO" id="GO:0045122">
    <property type="term" value="P:aflatoxin biosynthetic process"/>
    <property type="evidence" value="ECO:0007669"/>
    <property type="project" value="InterPro"/>
</dbReference>
<evidence type="ECO:0000256" key="1">
    <source>
        <dbReference type="ARBA" id="ARBA00022723"/>
    </source>
</evidence>
<sequence length="449" mass="49735">MSTSRSPIMKSTEQKPRKLRASCDACSRAKVKCDKVRPTCHRCGNMGICCNYSPSMRLGKPRKNRNPDGSIQRDVSPANSSGNLGPRPEMRPRTTSSTAESSPEPLDPFFFGPTTPEYPFQDAFMSGFDGSYSPEPHAASNTNRYSSDDMFLNNPESLFNSPVPHFSTPYQPEPMQSPFGGPNHGCFDHMEGPAHSMPASTGHFFEPRNDHQSYSSPKSVNPMSINAPCPLPTPDTPPISPAHANNHDCTEFAFSTLSSLYSPPSYQPSAREFGGSGGLPTLDTVLSTNKSAIDKVFILLSCPCSANPHYSTTVAFTIVKILSWYQAVAGMNSTDTPPSPIHTPMEAFTHTPITLGAFRLEGEDEERFRVQLVLGELRKVEKLVDKFSERYCKKIDSNDRVDGGVYNALETLLRTRVRDTVKMTVQHASEDVRRQWMHKKERNRGNMLA</sequence>
<dbReference type="InterPro" id="IPR036864">
    <property type="entry name" value="Zn2-C6_fun-type_DNA-bd_sf"/>
</dbReference>
<keyword evidence="5" id="KW-0539">Nucleus</keyword>
<dbReference type="SUPFAM" id="SSF57701">
    <property type="entry name" value="Zn2/Cys6 DNA-binding domain"/>
    <property type="match status" value="1"/>
</dbReference>
<dbReference type="PRINTS" id="PR00755">
    <property type="entry name" value="AFLATOXINBRP"/>
</dbReference>
<keyword evidence="9" id="KW-1185">Reference proteome</keyword>
<dbReference type="Gene3D" id="4.10.240.10">
    <property type="entry name" value="Zn(2)-C6 fungal-type DNA-binding domain"/>
    <property type="match status" value="1"/>
</dbReference>
<dbReference type="PANTHER" id="PTHR31069">
    <property type="entry name" value="OLEATE-ACTIVATED TRANSCRIPTION FACTOR 1-RELATED"/>
    <property type="match status" value="1"/>
</dbReference>
<dbReference type="Proteomes" id="UP000250266">
    <property type="component" value="Unassembled WGS sequence"/>
</dbReference>
<dbReference type="OrthoDB" id="2943660at2759"/>
<dbReference type="GO" id="GO:0003677">
    <property type="term" value="F:DNA binding"/>
    <property type="evidence" value="ECO:0007669"/>
    <property type="project" value="UniProtKB-KW"/>
</dbReference>
<keyword evidence="1" id="KW-0479">Metal-binding</keyword>